<dbReference type="InterPro" id="IPR020845">
    <property type="entry name" value="AMP-binding_CS"/>
</dbReference>
<evidence type="ECO:0000256" key="4">
    <source>
        <dbReference type="ARBA" id="ARBA00039009"/>
    </source>
</evidence>
<keyword evidence="2 10" id="KW-0436">Ligase</keyword>
<dbReference type="AlphaFoldDB" id="A0AA35X0G9"/>
<evidence type="ECO:0000259" key="9">
    <source>
        <dbReference type="Pfam" id="PF13193"/>
    </source>
</evidence>
<reference evidence="10" key="1">
    <citation type="submission" date="2023-03" db="EMBL/GenBank/DDBJ databases">
        <authorList>
            <person name="Steffen K."/>
            <person name="Cardenas P."/>
        </authorList>
    </citation>
    <scope>NUCLEOTIDE SEQUENCE</scope>
</reference>
<evidence type="ECO:0000256" key="1">
    <source>
        <dbReference type="ARBA" id="ARBA00006432"/>
    </source>
</evidence>
<dbReference type="PANTHER" id="PTHR43201:SF5">
    <property type="entry name" value="MEDIUM-CHAIN ACYL-COA LIGASE ACSF2, MITOCHONDRIAL"/>
    <property type="match status" value="1"/>
</dbReference>
<protein>
    <recommendedName>
        <fullName evidence="5">Medium-chain acyl-CoA ligase ACSF2, mitochondrial</fullName>
        <ecNumber evidence="4">6.2.1.2</ecNumber>
    </recommendedName>
</protein>
<comment type="catalytic activity">
    <reaction evidence="6">
        <text>octanoate + ATP + CoA = octanoyl-CoA + AMP + diphosphate</text>
        <dbReference type="Rhea" id="RHEA:33631"/>
        <dbReference type="ChEBI" id="CHEBI:25646"/>
        <dbReference type="ChEBI" id="CHEBI:30616"/>
        <dbReference type="ChEBI" id="CHEBI:33019"/>
        <dbReference type="ChEBI" id="CHEBI:57287"/>
        <dbReference type="ChEBI" id="CHEBI:57386"/>
        <dbReference type="ChEBI" id="CHEBI:456215"/>
    </reaction>
</comment>
<dbReference type="PANTHER" id="PTHR43201">
    <property type="entry name" value="ACYL-COA SYNTHETASE"/>
    <property type="match status" value="1"/>
</dbReference>
<evidence type="ECO:0000313" key="11">
    <source>
        <dbReference type="Proteomes" id="UP001174909"/>
    </source>
</evidence>
<dbReference type="GO" id="GO:0031956">
    <property type="term" value="F:medium-chain fatty acid-CoA ligase activity"/>
    <property type="evidence" value="ECO:0007669"/>
    <property type="project" value="UniProtKB-EC"/>
</dbReference>
<dbReference type="EMBL" id="CASHTH010003053">
    <property type="protein sequence ID" value="CAI8039624.1"/>
    <property type="molecule type" value="Genomic_DNA"/>
</dbReference>
<evidence type="ECO:0000256" key="7">
    <source>
        <dbReference type="ARBA" id="ARBA00048277"/>
    </source>
</evidence>
<proteinExistence type="inferred from homology"/>
<comment type="function">
    <text evidence="3">Acyl-CoA synthases catalyze the initial reaction in fatty acid metabolism, by forming a thioester with CoA. Has some preference toward medium-chain substrates. Plays a role in adipocyte differentiation.</text>
</comment>
<comment type="caution">
    <text evidence="10">The sequence shown here is derived from an EMBL/GenBank/DDBJ whole genome shotgun (WGS) entry which is preliminary data.</text>
</comment>
<accession>A0AA35X0G9</accession>
<evidence type="ECO:0000313" key="10">
    <source>
        <dbReference type="EMBL" id="CAI8039624.1"/>
    </source>
</evidence>
<evidence type="ECO:0000259" key="8">
    <source>
        <dbReference type="Pfam" id="PF00501"/>
    </source>
</evidence>
<dbReference type="InterPro" id="IPR042099">
    <property type="entry name" value="ANL_N_sf"/>
</dbReference>
<comment type="similarity">
    <text evidence="1">Belongs to the ATP-dependent AMP-binding enzyme family.</text>
</comment>
<sequence>MSSILGLEPLPDRQSWEKSLGEFLEIVVGSNPDKIFVEIAGQRITYSDFYRRCRSAATMFRDLGIGHGDRVCLFLPNVPEVLYTWFGLALIGGIAVTINTAYRRDEMAFILNNAEASTLVAHESLLDVATQAADIAPCVRHRLFVGSDAAPSGWGGYSDLLAASPEIAELPPVAPTDISMLQYTSGTTGNPKGVQVTHQMYVSAGQGFALWTQATPDDRFFTCLPYFHANAQYYSTMGTLASGATLVVQDRFSASRFWNQVRDARATVVNFIGMMMPVLSKNDPQPDDTDNTVRLFYGSPSFSPAFLSGFEQRFGTDIIVGFGMTETCYGTIETIRGERRPNSSGQPRQHPDAAFENTVRIVDDRGVAVANGQPGEITIRNPATMAGYWRNETETNASLRGGWLFTGDLGWLDDDGYLYFVDRKKDVIRRRGENISSQEVEDVIKSHESVLDCAIIAVPSDLGEDEVKAYITPRPGASPQPEDVIYWCADRLAYFKVPRYIEIRDELPRTPSLRVRKDVLRQEREDLISGCFDREAAGIQIRR</sequence>
<name>A0AA35X0G9_GEOBA</name>
<dbReference type="Proteomes" id="UP001174909">
    <property type="component" value="Unassembled WGS sequence"/>
</dbReference>
<organism evidence="10 11">
    <name type="scientific">Geodia barretti</name>
    <name type="common">Barrett's horny sponge</name>
    <dbReference type="NCBI Taxonomy" id="519541"/>
    <lineage>
        <taxon>Eukaryota</taxon>
        <taxon>Metazoa</taxon>
        <taxon>Porifera</taxon>
        <taxon>Demospongiae</taxon>
        <taxon>Heteroscleromorpha</taxon>
        <taxon>Tetractinellida</taxon>
        <taxon>Astrophorina</taxon>
        <taxon>Geodiidae</taxon>
        <taxon>Geodia</taxon>
    </lineage>
</organism>
<dbReference type="InterPro" id="IPR045851">
    <property type="entry name" value="AMP-bd_C_sf"/>
</dbReference>
<gene>
    <name evidence="10" type="ORF">GBAR_LOCUS22064</name>
</gene>
<dbReference type="Pfam" id="PF13193">
    <property type="entry name" value="AMP-binding_C"/>
    <property type="match status" value="1"/>
</dbReference>
<evidence type="ECO:0000256" key="6">
    <source>
        <dbReference type="ARBA" id="ARBA00047319"/>
    </source>
</evidence>
<keyword evidence="11" id="KW-1185">Reference proteome</keyword>
<dbReference type="Gene3D" id="3.30.300.30">
    <property type="match status" value="1"/>
</dbReference>
<dbReference type="Pfam" id="PF00501">
    <property type="entry name" value="AMP-binding"/>
    <property type="match status" value="1"/>
</dbReference>
<feature type="domain" description="AMP-dependent synthetase/ligase" evidence="8">
    <location>
        <begin position="28"/>
        <end position="389"/>
    </location>
</feature>
<dbReference type="InterPro" id="IPR000873">
    <property type="entry name" value="AMP-dep_synth/lig_dom"/>
</dbReference>
<evidence type="ECO:0000256" key="5">
    <source>
        <dbReference type="ARBA" id="ARBA00039638"/>
    </source>
</evidence>
<dbReference type="GO" id="GO:0006631">
    <property type="term" value="P:fatty acid metabolic process"/>
    <property type="evidence" value="ECO:0007669"/>
    <property type="project" value="TreeGrafter"/>
</dbReference>
<comment type="catalytic activity">
    <reaction evidence="7">
        <text>a medium-chain fatty acid + ATP + CoA = a medium-chain fatty acyl-CoA + AMP + diphosphate</text>
        <dbReference type="Rhea" id="RHEA:48340"/>
        <dbReference type="ChEBI" id="CHEBI:30616"/>
        <dbReference type="ChEBI" id="CHEBI:33019"/>
        <dbReference type="ChEBI" id="CHEBI:57287"/>
        <dbReference type="ChEBI" id="CHEBI:59558"/>
        <dbReference type="ChEBI" id="CHEBI:90546"/>
        <dbReference type="ChEBI" id="CHEBI:456215"/>
        <dbReference type="EC" id="6.2.1.2"/>
    </reaction>
</comment>
<dbReference type="SUPFAM" id="SSF56801">
    <property type="entry name" value="Acetyl-CoA synthetase-like"/>
    <property type="match status" value="1"/>
</dbReference>
<evidence type="ECO:0000256" key="2">
    <source>
        <dbReference type="ARBA" id="ARBA00022598"/>
    </source>
</evidence>
<feature type="domain" description="AMP-binding enzyme C-terminal" evidence="9">
    <location>
        <begin position="439"/>
        <end position="512"/>
    </location>
</feature>
<dbReference type="Gene3D" id="3.40.50.12780">
    <property type="entry name" value="N-terminal domain of ligase-like"/>
    <property type="match status" value="1"/>
</dbReference>
<dbReference type="InterPro" id="IPR025110">
    <property type="entry name" value="AMP-bd_C"/>
</dbReference>
<dbReference type="EC" id="6.2.1.2" evidence="4"/>
<dbReference type="PROSITE" id="PS00455">
    <property type="entry name" value="AMP_BINDING"/>
    <property type="match status" value="1"/>
</dbReference>
<evidence type="ECO:0000256" key="3">
    <source>
        <dbReference type="ARBA" id="ARBA00037247"/>
    </source>
</evidence>